<dbReference type="Proteomes" id="UP001610444">
    <property type="component" value="Unassembled WGS sequence"/>
</dbReference>
<protein>
    <submittedName>
        <fullName evidence="2">Uncharacterized protein</fullName>
    </submittedName>
</protein>
<evidence type="ECO:0000256" key="1">
    <source>
        <dbReference type="SAM" id="MobiDB-lite"/>
    </source>
</evidence>
<feature type="region of interest" description="Disordered" evidence="1">
    <location>
        <begin position="1"/>
        <end position="66"/>
    </location>
</feature>
<proteinExistence type="predicted"/>
<organism evidence="2 3">
    <name type="scientific">Aspergillus pseudodeflectus</name>
    <dbReference type="NCBI Taxonomy" id="176178"/>
    <lineage>
        <taxon>Eukaryota</taxon>
        <taxon>Fungi</taxon>
        <taxon>Dikarya</taxon>
        <taxon>Ascomycota</taxon>
        <taxon>Pezizomycotina</taxon>
        <taxon>Eurotiomycetes</taxon>
        <taxon>Eurotiomycetidae</taxon>
        <taxon>Eurotiales</taxon>
        <taxon>Aspergillaceae</taxon>
        <taxon>Aspergillus</taxon>
        <taxon>Aspergillus subgen. Nidulantes</taxon>
    </lineage>
</organism>
<dbReference type="EMBL" id="JBFXLR010000064">
    <property type="protein sequence ID" value="KAL2840633.1"/>
    <property type="molecule type" value="Genomic_DNA"/>
</dbReference>
<reference evidence="2 3" key="1">
    <citation type="submission" date="2024-07" db="EMBL/GenBank/DDBJ databases">
        <title>Section-level genome sequencing and comparative genomics of Aspergillus sections Usti and Cavernicolus.</title>
        <authorList>
            <consortium name="Lawrence Berkeley National Laboratory"/>
            <person name="Nybo J.L."/>
            <person name="Vesth T.C."/>
            <person name="Theobald S."/>
            <person name="Frisvad J.C."/>
            <person name="Larsen T.O."/>
            <person name="Kjaerboelling I."/>
            <person name="Rothschild-Mancinelli K."/>
            <person name="Lyhne E.K."/>
            <person name="Kogle M.E."/>
            <person name="Barry K."/>
            <person name="Clum A."/>
            <person name="Na H."/>
            <person name="Ledsgaard L."/>
            <person name="Lin J."/>
            <person name="Lipzen A."/>
            <person name="Kuo A."/>
            <person name="Riley R."/>
            <person name="Mondo S."/>
            <person name="LaButti K."/>
            <person name="Haridas S."/>
            <person name="Pangalinan J."/>
            <person name="Salamov A.A."/>
            <person name="Simmons B.A."/>
            <person name="Magnuson J.K."/>
            <person name="Chen J."/>
            <person name="Drula E."/>
            <person name="Henrissat B."/>
            <person name="Wiebenga A."/>
            <person name="Lubbers R.J."/>
            <person name="Gomes A.C."/>
            <person name="Macurrencykelacurrency M.R."/>
            <person name="Stajich J."/>
            <person name="Grigoriev I.V."/>
            <person name="Mortensen U.H."/>
            <person name="De vries R.P."/>
            <person name="Baker S.E."/>
            <person name="Andersen M.R."/>
        </authorList>
    </citation>
    <scope>NUCLEOTIDE SEQUENCE [LARGE SCALE GENOMIC DNA]</scope>
    <source>
        <strain evidence="2 3">CBS 756.74</strain>
    </source>
</reference>
<dbReference type="RefSeq" id="XP_070894148.1">
    <property type="nucleotide sequence ID" value="XM_071041662.1"/>
</dbReference>
<dbReference type="GeneID" id="98156826"/>
<gene>
    <name evidence="2" type="ORF">BJX68DRAFT_246529</name>
</gene>
<evidence type="ECO:0000313" key="2">
    <source>
        <dbReference type="EMBL" id="KAL2840633.1"/>
    </source>
</evidence>
<comment type="caution">
    <text evidence="2">The sequence shown here is derived from an EMBL/GenBank/DDBJ whole genome shotgun (WGS) entry which is preliminary data.</text>
</comment>
<name>A0ABR4JKS4_9EURO</name>
<accession>A0ABR4JKS4</accession>
<sequence>MFFLHTMNGRETPNPTNRDKSIELATGPSHHPPKSPSASNLQTNPHHGDRVALSSSPPLPTSQCEATGLLRPSPPRCFDLCTSSPPSPSPWPAYLPSEKLYSSSQSSLAASSGPHVSRKCAKPFFILVKRVAWAALGVGWAALAELRSVGGVVPLIVNRVVVRFVEGLGGDLGELLGVLVESFEGDETRAGGQRG</sequence>
<feature type="compositionally biased region" description="Polar residues" evidence="1">
    <location>
        <begin position="53"/>
        <end position="65"/>
    </location>
</feature>
<evidence type="ECO:0000313" key="3">
    <source>
        <dbReference type="Proteomes" id="UP001610444"/>
    </source>
</evidence>
<keyword evidence="3" id="KW-1185">Reference proteome</keyword>